<feature type="chain" id="PRO_5017854040" evidence="5">
    <location>
        <begin position="19"/>
        <end position="476"/>
    </location>
</feature>
<keyword evidence="5" id="KW-0449">Lipoprotein</keyword>
<dbReference type="SUPFAM" id="SSF56954">
    <property type="entry name" value="Outer membrane efflux proteins (OEP)"/>
    <property type="match status" value="1"/>
</dbReference>
<keyword evidence="3 5" id="KW-1134">Transmembrane beta strand</keyword>
<dbReference type="GO" id="GO:0009279">
    <property type="term" value="C:cell outer membrane"/>
    <property type="evidence" value="ECO:0007669"/>
    <property type="project" value="UniProtKB-SubCell"/>
</dbReference>
<dbReference type="RefSeq" id="WP_165823582.1">
    <property type="nucleotide sequence ID" value="NZ_QMDL01000001.1"/>
</dbReference>
<evidence type="ECO:0000313" key="8">
    <source>
        <dbReference type="Proteomes" id="UP000265903"/>
    </source>
</evidence>
<name>A0A3M2RKM2_9GAMM</name>
<dbReference type="NCBIfam" id="TIGR01845">
    <property type="entry name" value="outer_NodT"/>
    <property type="match status" value="1"/>
</dbReference>
<keyword evidence="5" id="KW-0812">Transmembrane</keyword>
<evidence type="ECO:0000256" key="4">
    <source>
        <dbReference type="ARBA" id="ARBA00023237"/>
    </source>
</evidence>
<dbReference type="GO" id="GO:0015562">
    <property type="term" value="F:efflux transmembrane transporter activity"/>
    <property type="evidence" value="ECO:0007669"/>
    <property type="project" value="InterPro"/>
</dbReference>
<dbReference type="Proteomes" id="UP000265903">
    <property type="component" value="Unassembled WGS sequence"/>
</dbReference>
<keyword evidence="5" id="KW-0732">Signal</keyword>
<comment type="similarity">
    <text evidence="2 5">Belongs to the outer membrane factor (OMF) (TC 1.B.17) family.</text>
</comment>
<evidence type="ECO:0000256" key="5">
    <source>
        <dbReference type="RuleBase" id="RU362097"/>
    </source>
</evidence>
<accession>A0A3M2RKM2</accession>
<proteinExistence type="inferred from homology"/>
<comment type="caution">
    <text evidence="7">The sequence shown here is derived from an EMBL/GenBank/DDBJ whole genome shotgun (WGS) entry which is preliminary data.</text>
</comment>
<keyword evidence="5" id="KW-0472">Membrane</keyword>
<protein>
    <submittedName>
        <fullName evidence="7">Outer membrane protein OprM</fullName>
    </submittedName>
</protein>
<dbReference type="AlphaFoldDB" id="A0A3M2RKM2"/>
<comment type="subcellular location">
    <subcellularLocation>
        <location evidence="1 5">Cell outer membrane</location>
        <topology evidence="1 5">Lipid-anchor</topology>
    </subcellularLocation>
</comment>
<dbReference type="InterPro" id="IPR003423">
    <property type="entry name" value="OMP_efflux"/>
</dbReference>
<sequence length="476" mass="51894">MNKLNRVILAATCASLLAACSTAPQYQQPSPAVPEEWRATDDGDGDGDGAGAELTRAGTDLQWRDFFTDTGLQQLIAATLEHNQDLRTAALSVEVLRARYQIERSALYPNLAINGGSTRQRLPADLSPSGSAATSGRYDAAVGLSTYEVDFFGRVRNLSAAALETYLATEYAQRSLQTSLISEVSTTYLSWLTNRDQLELAEATLASYEENLNLIRQRFEGDVASSLDVTQAQTLVHQARTQVARFDRLVKQELNALAFFTGHNLPSTITESRSSIPIAMGPIETGLPSSLLTRRSDILEAEHKLRAAYADIGAARAAFFPSITLTANAGVASSELSGLFEGGSGAWLFAPQINLPIFTGGRLKAGLEVAETTRDIRVAEYQKTVQQAFREVADSLAARETYKIQVDAQQALVDANREYFELAQNRYNAGVDNYLTVLDAQRQYFSARQQLLSDRFNQLAAEISLFRALGGGSHQS</sequence>
<dbReference type="PANTHER" id="PTHR30203">
    <property type="entry name" value="OUTER MEMBRANE CATION EFFLUX PROTEIN"/>
    <property type="match status" value="1"/>
</dbReference>
<evidence type="ECO:0000256" key="2">
    <source>
        <dbReference type="ARBA" id="ARBA00007613"/>
    </source>
</evidence>
<gene>
    <name evidence="7" type="primary">oprM</name>
    <name evidence="7" type="ORF">DOQ08_00448</name>
</gene>
<dbReference type="PROSITE" id="PS51257">
    <property type="entry name" value="PROKAR_LIPOPROTEIN"/>
    <property type="match status" value="1"/>
</dbReference>
<dbReference type="InterPro" id="IPR010131">
    <property type="entry name" value="MdtP/NodT-like"/>
</dbReference>
<evidence type="ECO:0000256" key="3">
    <source>
        <dbReference type="ARBA" id="ARBA00022452"/>
    </source>
</evidence>
<dbReference type="EMBL" id="QMDL01000001">
    <property type="protein sequence ID" value="RMJ05772.1"/>
    <property type="molecule type" value="Genomic_DNA"/>
</dbReference>
<organism evidence="7 8">
    <name type="scientific">Marinobacter litoralis</name>
    <dbReference type="NCBI Taxonomy" id="187981"/>
    <lineage>
        <taxon>Bacteria</taxon>
        <taxon>Pseudomonadati</taxon>
        <taxon>Pseudomonadota</taxon>
        <taxon>Gammaproteobacteria</taxon>
        <taxon>Pseudomonadales</taxon>
        <taxon>Marinobacteraceae</taxon>
        <taxon>Marinobacter</taxon>
    </lineage>
</organism>
<dbReference type="PANTHER" id="PTHR30203:SF32">
    <property type="entry name" value="CATION EFFLUX SYSTEM PROTEIN CUSC"/>
    <property type="match status" value="1"/>
</dbReference>
<reference evidence="7 8" key="1">
    <citation type="submission" date="2018-08" db="EMBL/GenBank/DDBJ databases">
        <title>Whole Genome Sequence of the Moderate Halophilic Marine Bacterium Marinobacter litoralis Sw-45.</title>
        <authorList>
            <person name="Musa H."/>
        </authorList>
    </citation>
    <scope>NUCLEOTIDE SEQUENCE [LARGE SCALE GENOMIC DNA]</scope>
    <source>
        <strain evidence="7 8">Sw-45</strain>
    </source>
</reference>
<feature type="region of interest" description="Disordered" evidence="6">
    <location>
        <begin position="24"/>
        <end position="52"/>
    </location>
</feature>
<evidence type="ECO:0000256" key="6">
    <source>
        <dbReference type="SAM" id="MobiDB-lite"/>
    </source>
</evidence>
<keyword evidence="8" id="KW-1185">Reference proteome</keyword>
<keyword evidence="5" id="KW-0564">Palmitate</keyword>
<evidence type="ECO:0000256" key="1">
    <source>
        <dbReference type="ARBA" id="ARBA00004459"/>
    </source>
</evidence>
<evidence type="ECO:0000313" key="7">
    <source>
        <dbReference type="EMBL" id="RMJ05772.1"/>
    </source>
</evidence>
<dbReference type="Gene3D" id="1.20.1600.10">
    <property type="entry name" value="Outer membrane efflux proteins (OEP)"/>
    <property type="match status" value="1"/>
</dbReference>
<feature type="signal peptide" evidence="5">
    <location>
        <begin position="1"/>
        <end position="18"/>
    </location>
</feature>
<dbReference type="Gene3D" id="2.20.200.10">
    <property type="entry name" value="Outer membrane efflux proteins (OEP)"/>
    <property type="match status" value="1"/>
</dbReference>
<keyword evidence="4" id="KW-0998">Cell outer membrane</keyword>
<dbReference type="Pfam" id="PF02321">
    <property type="entry name" value="OEP"/>
    <property type="match status" value="2"/>
</dbReference>